<dbReference type="SUPFAM" id="SSF103473">
    <property type="entry name" value="MFS general substrate transporter"/>
    <property type="match status" value="1"/>
</dbReference>
<dbReference type="PROSITE" id="PS50850">
    <property type="entry name" value="MFS"/>
    <property type="match status" value="1"/>
</dbReference>
<protein>
    <submittedName>
        <fullName evidence="7">MFS transporter</fullName>
    </submittedName>
</protein>
<evidence type="ECO:0000313" key="8">
    <source>
        <dbReference type="Proteomes" id="UP000343335"/>
    </source>
</evidence>
<dbReference type="AlphaFoldDB" id="A0A5E4VMU1"/>
<accession>A0A5E4VMU1</accession>
<feature type="transmembrane region" description="Helical" evidence="5">
    <location>
        <begin position="247"/>
        <end position="271"/>
    </location>
</feature>
<feature type="transmembrane region" description="Helical" evidence="5">
    <location>
        <begin position="48"/>
        <end position="69"/>
    </location>
</feature>
<evidence type="ECO:0000256" key="4">
    <source>
        <dbReference type="SAM" id="MobiDB-lite"/>
    </source>
</evidence>
<feature type="transmembrane region" description="Helical" evidence="5">
    <location>
        <begin position="310"/>
        <end position="329"/>
    </location>
</feature>
<dbReference type="InterPro" id="IPR036259">
    <property type="entry name" value="MFS_trans_sf"/>
</dbReference>
<feature type="transmembrane region" description="Helical" evidence="5">
    <location>
        <begin position="171"/>
        <end position="193"/>
    </location>
</feature>
<dbReference type="InterPro" id="IPR011701">
    <property type="entry name" value="MFS"/>
</dbReference>
<dbReference type="InterPro" id="IPR020846">
    <property type="entry name" value="MFS_dom"/>
</dbReference>
<feature type="domain" description="Major facilitator superfamily (MFS) profile" evidence="6">
    <location>
        <begin position="16"/>
        <end position="424"/>
    </location>
</feature>
<proteinExistence type="predicted"/>
<dbReference type="PANTHER" id="PTHR11360:SF284">
    <property type="entry name" value="EG:103B4.3 PROTEIN-RELATED"/>
    <property type="match status" value="1"/>
</dbReference>
<evidence type="ECO:0000256" key="3">
    <source>
        <dbReference type="ARBA" id="ARBA00023136"/>
    </source>
</evidence>
<dbReference type="OrthoDB" id="146345at2"/>
<feature type="transmembrane region" description="Helical" evidence="5">
    <location>
        <begin position="108"/>
        <end position="133"/>
    </location>
</feature>
<gene>
    <name evidence="7" type="ORF">PCO31010_02738</name>
</gene>
<dbReference type="PANTHER" id="PTHR11360">
    <property type="entry name" value="MONOCARBOXYLATE TRANSPORTER"/>
    <property type="match status" value="1"/>
</dbReference>
<sequence>MSQTTPPASASLQGRVTLIILAGALVLSAAMGTRQTFGLFINPFSYDRGVPVTLVAFAIALHNLVWGFAQPFAGAMADRHGPAPVVAFGAFAFAAGLAMAALAPSGVWLVIGLGVLVGLGISCTTFGVVLPAVSRAVTPERRTMAMGLVSAGGSLGQVALVPVAQGLRETYGVSTSLFVLALVLCCAAPLGLFMTMSRRRKPAPGSAAPTPSAQSAQSAKSAKSDDGEHVSLREVLRQARSHRGYQLLTLGFFTCGFQLAFIATHLPGYLLMCHMPVGLGATALALIGLFNMLGSWACGWLGGRYRQHHVLGWLYLVRGAAIALFFVLPKTDTSVVIFAAVMGLTWLGTVPLTSGLVAKVFGTRHLGTLFGVCFMSHQVGSFLGAWLGGFVLDVTGSYNLIWAATAILGAVAAALHFPINDESVVPPLRQPMPANA</sequence>
<dbReference type="Pfam" id="PF07690">
    <property type="entry name" value="MFS_1"/>
    <property type="match status" value="1"/>
</dbReference>
<keyword evidence="2 5" id="KW-1133">Transmembrane helix</keyword>
<dbReference type="Proteomes" id="UP000343335">
    <property type="component" value="Unassembled WGS sequence"/>
</dbReference>
<feature type="region of interest" description="Disordered" evidence="4">
    <location>
        <begin position="201"/>
        <end position="229"/>
    </location>
</feature>
<dbReference type="GO" id="GO:0022857">
    <property type="term" value="F:transmembrane transporter activity"/>
    <property type="evidence" value="ECO:0007669"/>
    <property type="project" value="InterPro"/>
</dbReference>
<organism evidence="7 8">
    <name type="scientific">Pandoraea commovens</name>
    <dbReference type="NCBI Taxonomy" id="2508289"/>
    <lineage>
        <taxon>Bacteria</taxon>
        <taxon>Pseudomonadati</taxon>
        <taxon>Pseudomonadota</taxon>
        <taxon>Betaproteobacteria</taxon>
        <taxon>Burkholderiales</taxon>
        <taxon>Burkholderiaceae</taxon>
        <taxon>Pandoraea</taxon>
    </lineage>
</organism>
<name>A0A5E4VMU1_9BURK</name>
<feature type="transmembrane region" description="Helical" evidence="5">
    <location>
        <begin position="145"/>
        <end position="165"/>
    </location>
</feature>
<evidence type="ECO:0000256" key="1">
    <source>
        <dbReference type="ARBA" id="ARBA00022692"/>
    </source>
</evidence>
<feature type="transmembrane region" description="Helical" evidence="5">
    <location>
        <begin position="335"/>
        <end position="357"/>
    </location>
</feature>
<dbReference type="EMBL" id="CABPSA010000004">
    <property type="protein sequence ID" value="VVE12819.1"/>
    <property type="molecule type" value="Genomic_DNA"/>
</dbReference>
<feature type="transmembrane region" description="Helical" evidence="5">
    <location>
        <begin position="369"/>
        <end position="388"/>
    </location>
</feature>
<dbReference type="CDD" id="cd17355">
    <property type="entry name" value="MFS_YcxA_like"/>
    <property type="match status" value="1"/>
</dbReference>
<dbReference type="Gene3D" id="1.20.1250.20">
    <property type="entry name" value="MFS general substrate transporter like domains"/>
    <property type="match status" value="1"/>
</dbReference>
<evidence type="ECO:0000259" key="6">
    <source>
        <dbReference type="PROSITE" id="PS50850"/>
    </source>
</evidence>
<feature type="compositionally biased region" description="Low complexity" evidence="4">
    <location>
        <begin position="203"/>
        <end position="221"/>
    </location>
</feature>
<reference evidence="7 8" key="1">
    <citation type="submission" date="2019-08" db="EMBL/GenBank/DDBJ databases">
        <authorList>
            <person name="Peeters C."/>
        </authorList>
    </citation>
    <scope>NUCLEOTIDE SEQUENCE [LARGE SCALE GENOMIC DNA]</scope>
    <source>
        <strain evidence="7 8">LMG 31010</strain>
    </source>
</reference>
<dbReference type="RefSeq" id="WP_150664729.1">
    <property type="nucleotide sequence ID" value="NZ_CABPSA010000004.1"/>
</dbReference>
<evidence type="ECO:0000313" key="7">
    <source>
        <dbReference type="EMBL" id="VVE12819.1"/>
    </source>
</evidence>
<evidence type="ECO:0000256" key="5">
    <source>
        <dbReference type="SAM" id="Phobius"/>
    </source>
</evidence>
<dbReference type="InterPro" id="IPR050327">
    <property type="entry name" value="Proton-linked_MCT"/>
</dbReference>
<feature type="transmembrane region" description="Helical" evidence="5">
    <location>
        <begin position="400"/>
        <end position="419"/>
    </location>
</feature>
<evidence type="ECO:0000256" key="2">
    <source>
        <dbReference type="ARBA" id="ARBA00022989"/>
    </source>
</evidence>
<keyword evidence="1 5" id="KW-0812">Transmembrane</keyword>
<feature type="transmembrane region" description="Helical" evidence="5">
    <location>
        <begin position="277"/>
        <end position="298"/>
    </location>
</feature>
<keyword evidence="3 5" id="KW-0472">Membrane</keyword>
<feature type="transmembrane region" description="Helical" evidence="5">
    <location>
        <begin position="81"/>
        <end position="102"/>
    </location>
</feature>